<dbReference type="SUPFAM" id="SSF46894">
    <property type="entry name" value="C-terminal effector domain of the bipartite response regulators"/>
    <property type="match status" value="1"/>
</dbReference>
<dbReference type="RefSeq" id="WP_147321642.1">
    <property type="nucleotide sequence ID" value="NZ_JBBMEZ010000009.1"/>
</dbReference>
<evidence type="ECO:0000313" key="2">
    <source>
        <dbReference type="Proteomes" id="UP001490816"/>
    </source>
</evidence>
<name>A0ABV1FAP8_9FIRM</name>
<sequence>MSREYRHISEYETEIISMHNQGMTLREIADKLGFTHTQVQEFKSGYNKK</sequence>
<evidence type="ECO:0000313" key="1">
    <source>
        <dbReference type="EMBL" id="MEQ2469628.1"/>
    </source>
</evidence>
<dbReference type="Gene3D" id="1.10.10.60">
    <property type="entry name" value="Homeodomain-like"/>
    <property type="match status" value="1"/>
</dbReference>
<dbReference type="Proteomes" id="UP001490816">
    <property type="component" value="Unassembled WGS sequence"/>
</dbReference>
<accession>A0ABV1FAP8</accession>
<gene>
    <name evidence="1" type="ORF">WMO39_04670</name>
</gene>
<organism evidence="1 2">
    <name type="scientific">Ruminococcoides intestinale</name>
    <dbReference type="NCBI Taxonomy" id="3133162"/>
    <lineage>
        <taxon>Bacteria</taxon>
        <taxon>Bacillati</taxon>
        <taxon>Bacillota</taxon>
        <taxon>Clostridia</taxon>
        <taxon>Eubacteriales</taxon>
        <taxon>Oscillospiraceae</taxon>
        <taxon>Ruminococcoides</taxon>
    </lineage>
</organism>
<dbReference type="InterPro" id="IPR016032">
    <property type="entry name" value="Sig_transdc_resp-reg_C-effctor"/>
</dbReference>
<proteinExistence type="predicted"/>
<keyword evidence="2" id="KW-1185">Reference proteome</keyword>
<protein>
    <submittedName>
        <fullName evidence="1">Helix-turn-helix domain-containing protein</fullName>
    </submittedName>
</protein>
<comment type="caution">
    <text evidence="1">The sequence shown here is derived from an EMBL/GenBank/DDBJ whole genome shotgun (WGS) entry which is preliminary data.</text>
</comment>
<reference evidence="1 2" key="1">
    <citation type="submission" date="2024-03" db="EMBL/GenBank/DDBJ databases">
        <title>Human intestinal bacterial collection.</title>
        <authorList>
            <person name="Pauvert C."/>
            <person name="Hitch T.C.A."/>
            <person name="Clavel T."/>
        </authorList>
    </citation>
    <scope>NUCLEOTIDE SEQUENCE [LARGE SCALE GENOMIC DNA]</scope>
    <source>
        <strain evidence="1 2">CLA-JM-H38</strain>
    </source>
</reference>
<dbReference type="EMBL" id="JBBMEZ010000009">
    <property type="protein sequence ID" value="MEQ2469628.1"/>
    <property type="molecule type" value="Genomic_DNA"/>
</dbReference>